<accession>A0A4U1BX60</accession>
<dbReference type="PANTHER" id="PTHR37314">
    <property type="entry name" value="SLR0142 PROTEIN"/>
    <property type="match status" value="1"/>
</dbReference>
<feature type="transmembrane region" description="Helical" evidence="1">
    <location>
        <begin position="119"/>
        <end position="139"/>
    </location>
</feature>
<dbReference type="EMBL" id="SWBP01000004">
    <property type="protein sequence ID" value="TKB96944.1"/>
    <property type="molecule type" value="Genomic_DNA"/>
</dbReference>
<feature type="transmembrane region" description="Helical" evidence="1">
    <location>
        <begin position="184"/>
        <end position="203"/>
    </location>
</feature>
<keyword evidence="1" id="KW-0472">Membrane</keyword>
<proteinExistence type="predicted"/>
<gene>
    <name evidence="2" type="ORF">FA046_12800</name>
</gene>
<dbReference type="RefSeq" id="WP_136826909.1">
    <property type="nucleotide sequence ID" value="NZ_SWBP01000004.1"/>
</dbReference>
<sequence length="242" mass="27305">MFRHTGKSRTFLHNLKLAALLSLVAGIVNVTGIFAIHELTTNVTGHFAFFAEEIGKKQYLNAVHYLLFILSFFTGAFISSLLVESISRINLRLTNIIPILLEASILVAIPILGNHFVQFHAVLIACFLLFAMGMQNALVTQISNSVVRTTHLTGLFTDLGIELAQLFYFREPAQLARLKSSIRLRLMIILFFFTGCVFGGFLYHYIELYSLLIAALFLIGGLTYDVAKFKFKIMLRKYKIKT</sequence>
<organism evidence="2 3">
    <name type="scientific">Pedobacter cryophilus</name>
    <dbReference type="NCBI Taxonomy" id="2571271"/>
    <lineage>
        <taxon>Bacteria</taxon>
        <taxon>Pseudomonadati</taxon>
        <taxon>Bacteroidota</taxon>
        <taxon>Sphingobacteriia</taxon>
        <taxon>Sphingobacteriales</taxon>
        <taxon>Sphingobacteriaceae</taxon>
        <taxon>Pedobacter</taxon>
    </lineage>
</organism>
<keyword evidence="1" id="KW-1133">Transmembrane helix</keyword>
<feature type="transmembrane region" description="Helical" evidence="1">
    <location>
        <begin position="95"/>
        <end position="113"/>
    </location>
</feature>
<keyword evidence="1" id="KW-0812">Transmembrane</keyword>
<evidence type="ECO:0000313" key="2">
    <source>
        <dbReference type="EMBL" id="TKB96944.1"/>
    </source>
</evidence>
<protein>
    <submittedName>
        <fullName evidence="2">DUF1275 domain-containing protein</fullName>
    </submittedName>
</protein>
<dbReference type="OrthoDB" id="270162at2"/>
<dbReference type="InterPro" id="IPR010699">
    <property type="entry name" value="DUF1275"/>
</dbReference>
<evidence type="ECO:0000256" key="1">
    <source>
        <dbReference type="SAM" id="Phobius"/>
    </source>
</evidence>
<evidence type="ECO:0000313" key="3">
    <source>
        <dbReference type="Proteomes" id="UP000308181"/>
    </source>
</evidence>
<dbReference type="AlphaFoldDB" id="A0A4U1BX60"/>
<dbReference type="PANTHER" id="PTHR37314:SF4">
    <property type="entry name" value="UPF0700 TRANSMEMBRANE PROTEIN YOAK"/>
    <property type="match status" value="1"/>
</dbReference>
<reference evidence="2 3" key="1">
    <citation type="submission" date="2019-04" db="EMBL/GenBank/DDBJ databases">
        <title>Pedobacter sp. AR-3-17 sp. nov., isolated from Arctic soil.</title>
        <authorList>
            <person name="Dahal R.H."/>
            <person name="Kim D.-U."/>
        </authorList>
    </citation>
    <scope>NUCLEOTIDE SEQUENCE [LARGE SCALE GENOMIC DNA]</scope>
    <source>
        <strain evidence="2 3">AR-3-17</strain>
    </source>
</reference>
<dbReference type="Pfam" id="PF06912">
    <property type="entry name" value="DUF1275"/>
    <property type="match status" value="1"/>
</dbReference>
<name>A0A4U1BX60_9SPHI</name>
<keyword evidence="3" id="KW-1185">Reference proteome</keyword>
<feature type="transmembrane region" description="Helical" evidence="1">
    <location>
        <begin position="209"/>
        <end position="227"/>
    </location>
</feature>
<comment type="caution">
    <text evidence="2">The sequence shown here is derived from an EMBL/GenBank/DDBJ whole genome shotgun (WGS) entry which is preliminary data.</text>
</comment>
<dbReference type="Proteomes" id="UP000308181">
    <property type="component" value="Unassembled WGS sequence"/>
</dbReference>
<feature type="transmembrane region" description="Helical" evidence="1">
    <location>
        <begin position="59"/>
        <end position="83"/>
    </location>
</feature>